<accession>A0A6V7RB81</accession>
<dbReference type="InterPro" id="IPR051599">
    <property type="entry name" value="Cell_Envelope_Assoc"/>
</dbReference>
<dbReference type="InterPro" id="IPR014729">
    <property type="entry name" value="Rossmann-like_a/b/a_fold"/>
</dbReference>
<dbReference type="PANTHER" id="PTHR30336:SF4">
    <property type="entry name" value="ENVELOPE BIOGENESIS FACTOR ELYC"/>
    <property type="match status" value="1"/>
</dbReference>
<gene>
    <name evidence="3" type="ORF">HNR41_000609</name>
    <name evidence="2" type="ORF">JEOCOQ751_00996</name>
</gene>
<dbReference type="GO" id="GO:0043164">
    <property type="term" value="P:Gram-negative-bacterium-type cell wall biogenesis"/>
    <property type="evidence" value="ECO:0007669"/>
    <property type="project" value="TreeGrafter"/>
</dbReference>
<dbReference type="EMBL" id="JACHFF010000001">
    <property type="protein sequence ID" value="MBB6422683.1"/>
    <property type="molecule type" value="Genomic_DNA"/>
</dbReference>
<protein>
    <submittedName>
        <fullName evidence="3">Uncharacterized SAM-binding protein YcdF (DUF218 family)</fullName>
    </submittedName>
</protein>
<evidence type="ECO:0000313" key="2">
    <source>
        <dbReference type="EMBL" id="CAD2074704.1"/>
    </source>
</evidence>
<comment type="caution">
    <text evidence="2">The sequence shown here is derived from an EMBL/GenBank/DDBJ whole genome shotgun (WGS) entry which is preliminary data.</text>
</comment>
<dbReference type="CDD" id="cd06259">
    <property type="entry name" value="YdcF-like"/>
    <property type="match status" value="1"/>
</dbReference>
<reference evidence="3 5" key="2">
    <citation type="submission" date="2020-08" db="EMBL/GenBank/DDBJ databases">
        <title>Genomic Encyclopedia of Type Strains, Phase IV (KMG-IV): sequencing the most valuable type-strain genomes for metagenomic binning, comparative biology and taxonomic classification.</title>
        <authorList>
            <person name="Goeker M."/>
        </authorList>
    </citation>
    <scope>NUCLEOTIDE SEQUENCE [LARGE SCALE GENOMIC DNA]</scope>
    <source>
        <strain evidence="3 5">DSM 22419</strain>
    </source>
</reference>
<dbReference type="EMBL" id="CAJEWA010000005">
    <property type="protein sequence ID" value="CAD2074704.1"/>
    <property type="molecule type" value="Genomic_DNA"/>
</dbReference>
<evidence type="ECO:0000259" key="1">
    <source>
        <dbReference type="Pfam" id="PF02698"/>
    </source>
</evidence>
<dbReference type="PANTHER" id="PTHR30336">
    <property type="entry name" value="INNER MEMBRANE PROTEIN, PROBABLE PERMEASE"/>
    <property type="match status" value="1"/>
</dbReference>
<dbReference type="Proteomes" id="UP000545588">
    <property type="component" value="Unassembled WGS sequence"/>
</dbReference>
<dbReference type="Proteomes" id="UP000534001">
    <property type="component" value="Unassembled WGS sequence"/>
</dbReference>
<dbReference type="GO" id="GO:0005886">
    <property type="term" value="C:plasma membrane"/>
    <property type="evidence" value="ECO:0007669"/>
    <property type="project" value="TreeGrafter"/>
</dbReference>
<keyword evidence="5" id="KW-1185">Reference proteome</keyword>
<dbReference type="InterPro" id="IPR003848">
    <property type="entry name" value="DUF218"/>
</dbReference>
<evidence type="ECO:0000313" key="4">
    <source>
        <dbReference type="Proteomes" id="UP000534001"/>
    </source>
</evidence>
<dbReference type="Gene3D" id="3.40.50.620">
    <property type="entry name" value="HUPs"/>
    <property type="match status" value="1"/>
</dbReference>
<feature type="domain" description="DUF218" evidence="1">
    <location>
        <begin position="38"/>
        <end position="159"/>
    </location>
</feature>
<sequence>MTKKIIIPLIAGLVLIAVLALIESFNHDDFVQPERSETIIILGGGDQGRVQQAADLYKTGYADNVIITPVEERYNSQELITILTHYGFNEEDITVEEKSTSTYSNAEETIKLMENKDFDSALVVTSDYHIKRSKIAFDRLNDGSKQFHYIPATNLEGEKWHEREDAHKYWFNEFIKVWGYRLGLYKFFG</sequence>
<proteinExistence type="predicted"/>
<dbReference type="GO" id="GO:0000270">
    <property type="term" value="P:peptidoglycan metabolic process"/>
    <property type="evidence" value="ECO:0007669"/>
    <property type="project" value="TreeGrafter"/>
</dbReference>
<name>A0A6V7RB81_9STAP</name>
<dbReference type="Pfam" id="PF02698">
    <property type="entry name" value="DUF218"/>
    <property type="match status" value="1"/>
</dbReference>
<organism evidence="2 4">
    <name type="scientific">Jeotgalicoccus coquinae</name>
    <dbReference type="NCBI Taxonomy" id="709509"/>
    <lineage>
        <taxon>Bacteria</taxon>
        <taxon>Bacillati</taxon>
        <taxon>Bacillota</taxon>
        <taxon>Bacilli</taxon>
        <taxon>Bacillales</taxon>
        <taxon>Staphylococcaceae</taxon>
        <taxon>Jeotgalicoccus</taxon>
    </lineage>
</organism>
<evidence type="ECO:0000313" key="3">
    <source>
        <dbReference type="EMBL" id="MBB6422683.1"/>
    </source>
</evidence>
<evidence type="ECO:0000313" key="5">
    <source>
        <dbReference type="Proteomes" id="UP000545588"/>
    </source>
</evidence>
<dbReference type="AlphaFoldDB" id="A0A6V7RB81"/>
<reference evidence="2 4" key="1">
    <citation type="submission" date="2020-07" db="EMBL/GenBank/DDBJ databases">
        <authorList>
            <person name="Criscuolo A."/>
        </authorList>
    </citation>
    <scope>NUCLEOTIDE SEQUENCE [LARGE SCALE GENOMIC DNA]</scope>
    <source>
        <strain evidence="2">CIP111751</strain>
    </source>
</reference>
<dbReference type="RefSeq" id="WP_184281628.1">
    <property type="nucleotide sequence ID" value="NZ_BMCO01000001.1"/>
</dbReference>